<protein>
    <recommendedName>
        <fullName evidence="2">EF-hand domain-containing protein</fullName>
    </recommendedName>
</protein>
<feature type="transmembrane region" description="Helical" evidence="1">
    <location>
        <begin position="123"/>
        <end position="140"/>
    </location>
</feature>
<keyword evidence="1" id="KW-0812">Transmembrane</keyword>
<keyword evidence="1" id="KW-0472">Membrane</keyword>
<dbReference type="PROSITE" id="PS50222">
    <property type="entry name" value="EF_HAND_2"/>
    <property type="match status" value="1"/>
</dbReference>
<reference evidence="3 4" key="1">
    <citation type="submission" date="2024-01" db="EMBL/GenBank/DDBJ databases">
        <title>Genome assemblies of Stephania.</title>
        <authorList>
            <person name="Yang L."/>
        </authorList>
    </citation>
    <scope>NUCLEOTIDE SEQUENCE [LARGE SCALE GENOMIC DNA]</scope>
    <source>
        <strain evidence="3">QJT</strain>
        <tissue evidence="3">Leaf</tissue>
    </source>
</reference>
<sequence length="149" mass="17129">MLPSTFQDKMQKQIESYNHMVEKEGKDSEEVKKAYRAASEGILKQWCVLTRKTVLCCFDAPKLDKVIDDLDAKIGDSWRLLDRDYDGKLTSEEEEAAMYLKDTLGREGVQEHLLAIFPKAQTSISFFIFFIFISSTNALINKIRRVKAP</sequence>
<accession>A0AAP0EY16</accession>
<organism evidence="3 4">
    <name type="scientific">Stephania japonica</name>
    <dbReference type="NCBI Taxonomy" id="461633"/>
    <lineage>
        <taxon>Eukaryota</taxon>
        <taxon>Viridiplantae</taxon>
        <taxon>Streptophyta</taxon>
        <taxon>Embryophyta</taxon>
        <taxon>Tracheophyta</taxon>
        <taxon>Spermatophyta</taxon>
        <taxon>Magnoliopsida</taxon>
        <taxon>Ranunculales</taxon>
        <taxon>Menispermaceae</taxon>
        <taxon>Menispermoideae</taxon>
        <taxon>Cissampelideae</taxon>
        <taxon>Stephania</taxon>
    </lineage>
</organism>
<dbReference type="Proteomes" id="UP001417504">
    <property type="component" value="Unassembled WGS sequence"/>
</dbReference>
<keyword evidence="1" id="KW-1133">Transmembrane helix</keyword>
<dbReference type="EMBL" id="JBBNAE010000008">
    <property type="protein sequence ID" value="KAK9101830.1"/>
    <property type="molecule type" value="Genomic_DNA"/>
</dbReference>
<evidence type="ECO:0000259" key="2">
    <source>
        <dbReference type="PROSITE" id="PS50222"/>
    </source>
</evidence>
<evidence type="ECO:0000313" key="3">
    <source>
        <dbReference type="EMBL" id="KAK9101830.1"/>
    </source>
</evidence>
<evidence type="ECO:0000256" key="1">
    <source>
        <dbReference type="SAM" id="Phobius"/>
    </source>
</evidence>
<dbReference type="InterPro" id="IPR002048">
    <property type="entry name" value="EF_hand_dom"/>
</dbReference>
<feature type="domain" description="EF-hand" evidence="2">
    <location>
        <begin position="69"/>
        <end position="104"/>
    </location>
</feature>
<dbReference type="GO" id="GO:0005509">
    <property type="term" value="F:calcium ion binding"/>
    <property type="evidence" value="ECO:0007669"/>
    <property type="project" value="InterPro"/>
</dbReference>
<evidence type="ECO:0000313" key="4">
    <source>
        <dbReference type="Proteomes" id="UP001417504"/>
    </source>
</evidence>
<dbReference type="AlphaFoldDB" id="A0AAP0EY16"/>
<proteinExistence type="predicted"/>
<gene>
    <name evidence="3" type="ORF">Sjap_019084</name>
</gene>
<name>A0AAP0EY16_9MAGN</name>
<keyword evidence="4" id="KW-1185">Reference proteome</keyword>
<comment type="caution">
    <text evidence="3">The sequence shown here is derived from an EMBL/GenBank/DDBJ whole genome shotgun (WGS) entry which is preliminary data.</text>
</comment>